<evidence type="ECO:0000256" key="1">
    <source>
        <dbReference type="ARBA" id="ARBA00004651"/>
    </source>
</evidence>
<evidence type="ECO:0000256" key="7">
    <source>
        <dbReference type="ARBA" id="ARBA00023136"/>
    </source>
</evidence>
<evidence type="ECO:0000256" key="8">
    <source>
        <dbReference type="ARBA" id="ARBA00023170"/>
    </source>
</evidence>
<keyword evidence="7 10" id="KW-0472">Membrane</keyword>
<feature type="transmembrane region" description="Helical" evidence="10">
    <location>
        <begin position="729"/>
        <end position="748"/>
    </location>
</feature>
<protein>
    <submittedName>
        <fullName evidence="11">Uncharacterized protein</fullName>
    </submittedName>
</protein>
<keyword evidence="3" id="KW-0716">Sensory transduction</keyword>
<dbReference type="Proteomes" id="UP000075809">
    <property type="component" value="Unassembled WGS sequence"/>
</dbReference>
<evidence type="ECO:0000256" key="9">
    <source>
        <dbReference type="ARBA" id="ARBA00023224"/>
    </source>
</evidence>
<feature type="transmembrane region" description="Helical" evidence="10">
    <location>
        <begin position="867"/>
        <end position="886"/>
    </location>
</feature>
<evidence type="ECO:0000256" key="10">
    <source>
        <dbReference type="SAM" id="Phobius"/>
    </source>
</evidence>
<keyword evidence="8" id="KW-0675">Receptor</keyword>
<reference evidence="11 12" key="1">
    <citation type="submission" date="2015-09" db="EMBL/GenBank/DDBJ databases">
        <title>Trachymyrmex zeteki WGS genome.</title>
        <authorList>
            <person name="Nygaard S."/>
            <person name="Hu H."/>
            <person name="Boomsma J."/>
            <person name="Zhang G."/>
        </authorList>
    </citation>
    <scope>NUCLEOTIDE SEQUENCE [LARGE SCALE GENOMIC DNA]</scope>
    <source>
        <strain evidence="11">Tzet28-1</strain>
        <tissue evidence="11">Whole body</tissue>
    </source>
</reference>
<feature type="transmembrane region" description="Helical" evidence="10">
    <location>
        <begin position="593"/>
        <end position="613"/>
    </location>
</feature>
<keyword evidence="12" id="KW-1185">Reference proteome</keyword>
<evidence type="ECO:0000313" key="11">
    <source>
        <dbReference type="EMBL" id="KYQ59639.1"/>
    </source>
</evidence>
<name>A0A151XGW0_9HYME</name>
<sequence>MNFKNVNLLNSRVNMLSGNLLPIAYDNSQFSIIWRTYSATVWLIQLTHTIALIFGIIMASKENGLKGSTHTILLTVEASFMLTRLYSRKKLMEEMIQKMNDILQNTDEIMKDIVKSAINPIIAPFIIYGVISVISIIIYHAKQPIVLVFEKFIFFYVNCNLPATFSTESFSSSAMISSTILKIVGTIYLFLKKFGMDMYMMHLVLMLTAQYRYTAIKLAILFRDLQIYNESRIEHYSKNRWTERELRKLCLHQNIVLNMSFILKKLLSVNFSLLYINNVLRFCFIGIILSTVSNNDVINLKEKIILKTYWCNLLPMTADNSSFPIFWKIYSILIWLLEILQTCVLIPGCFFVPKEKALKDGVIGIVVGMEVICTIIRIYSCRGQVQQLIKKLNDVLTVEDEIMRSTVIETIKSMESPLKFYWSAGVISTIAWSSEPFMLAFQRNSFFYVDYKMPVVYGKEPFTTSMFVFGSVIVMMSGVYIFTKKVAADSYIINMLLLITAQYKYIALKLSMIFQDKLLQNDHSKSDTDKCNLNRDDYAEKEIKILCRHHNTVIQIMLMLRRLLSLNISLIYVISVFRFCCISIMINSIPSETLWEVCSIIMYGISGVVQLYITCSCMQQLLDASVNITEYAFHGKWYQYGKNVKRTFMFMIMANSLEIKLYTKDMDFQSVNPLNVRLNALSGNLLPLKPGDSRFPITWKIYSALVWLIEVIQTIALIPGLILVPREKALKDGTVLCVITVEMFFMAARIHSRRQLVNQLIQKLNDILRFSDETMKNVVTMTLQPMENPLKFYWLSGWLGVFIWACLPFLYIFKEVSFFYEDYRMPAVFSKQPFSLDVFLLGSVLILIGNMYVFVKKVGMDVYMIHLVLLITAQYRYIAIKLAVIFRDGNSLSKFDESHQKYCSGIDRWVKKEMIALCRHHSNIVHLSSMLKKLLSLNFSMIYVNSVLRFCFISIMLSTVSKKLTLIIIFGMLANASFRRYYSYSIESFQTYFN</sequence>
<feature type="transmembrane region" description="Helical" evidence="10">
    <location>
        <begin position="833"/>
        <end position="855"/>
    </location>
</feature>
<evidence type="ECO:0000256" key="2">
    <source>
        <dbReference type="ARBA" id="ARBA00022475"/>
    </source>
</evidence>
<feature type="transmembrane region" description="Helical" evidence="10">
    <location>
        <begin position="121"/>
        <end position="141"/>
    </location>
</feature>
<gene>
    <name evidence="11" type="ORF">ALC60_01305</name>
</gene>
<comment type="subcellular location">
    <subcellularLocation>
        <location evidence="1">Cell membrane</location>
        <topology evidence="1">Multi-pass membrane protein</topology>
    </subcellularLocation>
</comment>
<dbReference type="PANTHER" id="PTHR21137">
    <property type="entry name" value="ODORANT RECEPTOR"/>
    <property type="match status" value="1"/>
</dbReference>
<evidence type="ECO:0000313" key="12">
    <source>
        <dbReference type="Proteomes" id="UP000075809"/>
    </source>
</evidence>
<feature type="transmembrane region" description="Helical" evidence="10">
    <location>
        <begin position="325"/>
        <end position="350"/>
    </location>
</feature>
<dbReference type="AlphaFoldDB" id="A0A151XGW0"/>
<dbReference type="STRING" id="64791.A0A151XGW0"/>
<keyword evidence="9" id="KW-0807">Transducer</keyword>
<dbReference type="GO" id="GO:0007165">
    <property type="term" value="P:signal transduction"/>
    <property type="evidence" value="ECO:0007669"/>
    <property type="project" value="UniProtKB-KW"/>
</dbReference>
<feature type="transmembrane region" description="Helical" evidence="10">
    <location>
        <begin position="71"/>
        <end position="87"/>
    </location>
</feature>
<feature type="transmembrane region" description="Helical" evidence="10">
    <location>
        <begin position="39"/>
        <end position="59"/>
    </location>
</feature>
<dbReference type="GO" id="GO:0005549">
    <property type="term" value="F:odorant binding"/>
    <property type="evidence" value="ECO:0007669"/>
    <property type="project" value="InterPro"/>
</dbReference>
<keyword evidence="4 10" id="KW-0812">Transmembrane</keyword>
<keyword evidence="2" id="KW-1003">Cell membrane</keyword>
<evidence type="ECO:0000256" key="5">
    <source>
        <dbReference type="ARBA" id="ARBA00022725"/>
    </source>
</evidence>
<dbReference type="Pfam" id="PF02949">
    <property type="entry name" value="7tm_6"/>
    <property type="match status" value="1"/>
</dbReference>
<keyword evidence="6 10" id="KW-1133">Transmembrane helix</keyword>
<dbReference type="EMBL" id="KQ982138">
    <property type="protein sequence ID" value="KYQ59639.1"/>
    <property type="molecule type" value="Genomic_DNA"/>
</dbReference>
<dbReference type="GO" id="GO:0005886">
    <property type="term" value="C:plasma membrane"/>
    <property type="evidence" value="ECO:0007669"/>
    <property type="project" value="UniProtKB-SubCell"/>
</dbReference>
<dbReference type="PANTHER" id="PTHR21137:SF35">
    <property type="entry name" value="ODORANT RECEPTOR 19A-RELATED"/>
    <property type="match status" value="1"/>
</dbReference>
<proteinExistence type="predicted"/>
<feature type="transmembrane region" description="Helical" evidence="10">
    <location>
        <begin position="792"/>
        <end position="813"/>
    </location>
</feature>
<feature type="transmembrane region" description="Helical" evidence="10">
    <location>
        <begin position="170"/>
        <end position="191"/>
    </location>
</feature>
<dbReference type="GO" id="GO:0004984">
    <property type="term" value="F:olfactory receptor activity"/>
    <property type="evidence" value="ECO:0007669"/>
    <property type="project" value="InterPro"/>
</dbReference>
<dbReference type="InterPro" id="IPR004117">
    <property type="entry name" value="7tm6_olfct_rcpt"/>
</dbReference>
<feature type="transmembrane region" description="Helical" evidence="10">
    <location>
        <begin position="462"/>
        <end position="482"/>
    </location>
</feature>
<evidence type="ECO:0000256" key="6">
    <source>
        <dbReference type="ARBA" id="ARBA00022989"/>
    </source>
</evidence>
<evidence type="ECO:0000256" key="3">
    <source>
        <dbReference type="ARBA" id="ARBA00022606"/>
    </source>
</evidence>
<organism evidence="11 12">
    <name type="scientific">Mycetomoellerius zeteki</name>
    <dbReference type="NCBI Taxonomy" id="64791"/>
    <lineage>
        <taxon>Eukaryota</taxon>
        <taxon>Metazoa</taxon>
        <taxon>Ecdysozoa</taxon>
        <taxon>Arthropoda</taxon>
        <taxon>Hexapoda</taxon>
        <taxon>Insecta</taxon>
        <taxon>Pterygota</taxon>
        <taxon>Neoptera</taxon>
        <taxon>Endopterygota</taxon>
        <taxon>Hymenoptera</taxon>
        <taxon>Apocrita</taxon>
        <taxon>Aculeata</taxon>
        <taxon>Formicoidea</taxon>
        <taxon>Formicidae</taxon>
        <taxon>Myrmicinae</taxon>
        <taxon>Mycetomoellerius</taxon>
    </lineage>
</organism>
<feature type="transmembrane region" description="Helical" evidence="10">
    <location>
        <begin position="704"/>
        <end position="723"/>
    </location>
</feature>
<feature type="transmembrane region" description="Helical" evidence="10">
    <location>
        <begin position="420"/>
        <end position="441"/>
    </location>
</feature>
<accession>A0A151XGW0</accession>
<feature type="transmembrane region" description="Helical" evidence="10">
    <location>
        <begin position="362"/>
        <end position="380"/>
    </location>
</feature>
<evidence type="ECO:0000256" key="4">
    <source>
        <dbReference type="ARBA" id="ARBA00022692"/>
    </source>
</evidence>
<keyword evidence="5" id="KW-0552">Olfaction</keyword>
<feature type="transmembrane region" description="Helical" evidence="10">
    <location>
        <begin position="564"/>
        <end position="587"/>
    </location>
</feature>